<evidence type="ECO:0000256" key="6">
    <source>
        <dbReference type="ARBA" id="ARBA00023136"/>
    </source>
</evidence>
<evidence type="ECO:0000256" key="3">
    <source>
        <dbReference type="ARBA" id="ARBA00022692"/>
    </source>
</evidence>
<dbReference type="InterPro" id="IPR017452">
    <property type="entry name" value="GPCR_Rhodpsn_7TM"/>
</dbReference>
<dbReference type="PANTHER" id="PTHR24249">
    <property type="entry name" value="HISTAMINE RECEPTOR-RELATED G-PROTEIN COUPLED RECEPTOR"/>
    <property type="match status" value="1"/>
</dbReference>
<feature type="transmembrane region" description="Helical" evidence="9">
    <location>
        <begin position="283"/>
        <end position="306"/>
    </location>
</feature>
<dbReference type="SUPFAM" id="SSF81321">
    <property type="entry name" value="Family A G protein-coupled receptor-like"/>
    <property type="match status" value="1"/>
</dbReference>
<feature type="domain" description="G-protein coupled receptors family 1 profile" evidence="10">
    <location>
        <begin position="31"/>
        <end position="303"/>
    </location>
</feature>
<evidence type="ECO:0000256" key="5">
    <source>
        <dbReference type="ARBA" id="ARBA00023040"/>
    </source>
</evidence>
<protein>
    <recommendedName>
        <fullName evidence="10">G-protein coupled receptors family 1 profile domain-containing protein</fullName>
    </recommendedName>
</protein>
<feature type="transmembrane region" description="Helical" evidence="9">
    <location>
        <begin position="52"/>
        <end position="70"/>
    </location>
</feature>
<dbReference type="SMART" id="SM01381">
    <property type="entry name" value="7TM_GPCR_Srsx"/>
    <property type="match status" value="1"/>
</dbReference>
<organism evidence="11 12">
    <name type="scientific">Porites lobata</name>
    <dbReference type="NCBI Taxonomy" id="104759"/>
    <lineage>
        <taxon>Eukaryota</taxon>
        <taxon>Metazoa</taxon>
        <taxon>Cnidaria</taxon>
        <taxon>Anthozoa</taxon>
        <taxon>Hexacorallia</taxon>
        <taxon>Scleractinia</taxon>
        <taxon>Fungiina</taxon>
        <taxon>Poritidae</taxon>
        <taxon>Porites</taxon>
    </lineage>
</organism>
<gene>
    <name evidence="11" type="ORF">PLOB_00040247</name>
</gene>
<accession>A0ABN8P9L7</accession>
<evidence type="ECO:0000256" key="7">
    <source>
        <dbReference type="ARBA" id="ARBA00023170"/>
    </source>
</evidence>
<feature type="transmembrane region" description="Helical" evidence="9">
    <location>
        <begin position="252"/>
        <end position="271"/>
    </location>
</feature>
<dbReference type="Pfam" id="PF00001">
    <property type="entry name" value="7tm_1"/>
    <property type="match status" value="1"/>
</dbReference>
<evidence type="ECO:0000256" key="8">
    <source>
        <dbReference type="ARBA" id="ARBA00023224"/>
    </source>
</evidence>
<dbReference type="InterPro" id="IPR000276">
    <property type="entry name" value="GPCR_Rhodpsn"/>
</dbReference>
<feature type="transmembrane region" description="Helical" evidence="9">
    <location>
        <begin position="129"/>
        <end position="152"/>
    </location>
</feature>
<dbReference type="PANTHER" id="PTHR24249:SF372">
    <property type="entry name" value="G-PROTEIN COUPLED RECEPTORS FAMILY 1 PROFILE DOMAIN-CONTAINING PROTEIN"/>
    <property type="match status" value="1"/>
</dbReference>
<name>A0ABN8P9L7_9CNID</name>
<keyword evidence="2" id="KW-1003">Cell membrane</keyword>
<evidence type="ECO:0000313" key="11">
    <source>
        <dbReference type="EMBL" id="CAH3138648.1"/>
    </source>
</evidence>
<feature type="transmembrane region" description="Helical" evidence="9">
    <location>
        <begin position="181"/>
        <end position="204"/>
    </location>
</feature>
<dbReference type="PRINTS" id="PR00237">
    <property type="entry name" value="GPCRRHODOPSN"/>
</dbReference>
<dbReference type="Proteomes" id="UP001159405">
    <property type="component" value="Unassembled WGS sequence"/>
</dbReference>
<keyword evidence="6 9" id="KW-0472">Membrane</keyword>
<dbReference type="EMBL" id="CALNXK010000061">
    <property type="protein sequence ID" value="CAH3138648.1"/>
    <property type="molecule type" value="Genomic_DNA"/>
</dbReference>
<keyword evidence="5" id="KW-0297">G-protein coupled receptor</keyword>
<sequence>MENSSQGEITLQGRTAFVTFMAFISVAGALANAMVVLSIFINENLRTKTNWIVLSLAVADFLVATVAIPLRLLEGINTSSTVLVSCNVVLAFSILFDGVSRLNIVLISFDRFMGVRFPFLYDKHASKSVILILIAGFWIVMGVFAICLLSGVGLRDSKDDFKEGNASKICLLSSTLSKAAVMAFTMGCCLFPLLIVIPVNCYLVKKSHWHAKKIQDIHKGLHANYSQDEVETNSRKQSKDVVIRQRKKAKMVVVLVCLFVVLVAPITIIDVTETLGNLKVSPYLSQTAVAMIYLNTAVNVFVYAAFSKAFREAFLRIFVKCKGIVRR</sequence>
<comment type="subcellular location">
    <subcellularLocation>
        <location evidence="1">Cell membrane</location>
        <topology evidence="1">Multi-pass membrane protein</topology>
    </subcellularLocation>
</comment>
<evidence type="ECO:0000313" key="12">
    <source>
        <dbReference type="Proteomes" id="UP001159405"/>
    </source>
</evidence>
<evidence type="ECO:0000256" key="9">
    <source>
        <dbReference type="SAM" id="Phobius"/>
    </source>
</evidence>
<evidence type="ECO:0000259" key="10">
    <source>
        <dbReference type="PROSITE" id="PS50262"/>
    </source>
</evidence>
<dbReference type="InterPro" id="IPR050569">
    <property type="entry name" value="TAAR"/>
</dbReference>
<keyword evidence="12" id="KW-1185">Reference proteome</keyword>
<dbReference type="Gene3D" id="1.20.1070.10">
    <property type="entry name" value="Rhodopsin 7-helix transmembrane proteins"/>
    <property type="match status" value="1"/>
</dbReference>
<feature type="transmembrane region" description="Helical" evidence="9">
    <location>
        <begin position="82"/>
        <end position="109"/>
    </location>
</feature>
<keyword evidence="3 9" id="KW-0812">Transmembrane</keyword>
<proteinExistence type="predicted"/>
<dbReference type="PROSITE" id="PS50262">
    <property type="entry name" value="G_PROTEIN_RECEP_F1_2"/>
    <property type="match status" value="1"/>
</dbReference>
<keyword evidence="7" id="KW-0675">Receptor</keyword>
<keyword evidence="8" id="KW-0807">Transducer</keyword>
<evidence type="ECO:0000256" key="1">
    <source>
        <dbReference type="ARBA" id="ARBA00004651"/>
    </source>
</evidence>
<keyword evidence="4 9" id="KW-1133">Transmembrane helix</keyword>
<feature type="transmembrane region" description="Helical" evidence="9">
    <location>
        <begin position="20"/>
        <end position="40"/>
    </location>
</feature>
<evidence type="ECO:0000256" key="2">
    <source>
        <dbReference type="ARBA" id="ARBA00022475"/>
    </source>
</evidence>
<evidence type="ECO:0000256" key="4">
    <source>
        <dbReference type="ARBA" id="ARBA00022989"/>
    </source>
</evidence>
<comment type="caution">
    <text evidence="11">The sequence shown here is derived from an EMBL/GenBank/DDBJ whole genome shotgun (WGS) entry which is preliminary data.</text>
</comment>
<reference evidence="11 12" key="1">
    <citation type="submission" date="2022-05" db="EMBL/GenBank/DDBJ databases">
        <authorList>
            <consortium name="Genoscope - CEA"/>
            <person name="William W."/>
        </authorList>
    </citation>
    <scope>NUCLEOTIDE SEQUENCE [LARGE SCALE GENOMIC DNA]</scope>
</reference>